<dbReference type="Pfam" id="PF14646">
    <property type="entry name" value="MYCBPAP"/>
    <property type="match status" value="1"/>
</dbReference>
<dbReference type="Proteomes" id="UP001652582">
    <property type="component" value="Chromosome 12"/>
</dbReference>
<dbReference type="RefSeq" id="XP_023944685.2">
    <property type="nucleotide sequence ID" value="XM_024088917.2"/>
</dbReference>
<dbReference type="KEGG" id="bany:112050618"/>
<dbReference type="InterPro" id="IPR013783">
    <property type="entry name" value="Ig-like_fold"/>
</dbReference>
<dbReference type="Gene3D" id="2.60.40.10">
    <property type="entry name" value="Immunoglobulins"/>
    <property type="match status" value="1"/>
</dbReference>
<dbReference type="InterPro" id="IPR032707">
    <property type="entry name" value="MYCBPAP"/>
</dbReference>
<gene>
    <name evidence="2" type="primary">LOC112050618</name>
</gene>
<dbReference type="GeneID" id="112050618"/>
<sequence length="574" mass="67060">MKKHKLLLCNDSVDPDPELLVWEKWIKIRKEETDHLAYKTGRTTGELAMNLCEKVREKKEEKVVLEHAQVSKKVGVRGTLWVQPERLKQKCYCQPVYEVQRTAVEMGRPKIIQHVGVPKHIQETEKGIAGSQRKTFKKLDLEYVNYKKKREKDLEESIKKIDPHRSTLNELIVIGKKPKPPLVKLSPAPSITFKSNEENTEEALCAVYAVKINDTILFKHSLHQTVDHLENMKADCGKDNCTSWSYYFNCPVSRVGRSELRLQNLGTVTLRYCWKKITRVNADESSTQVFFFNKNENVICPGQSQNVYFTFLSTTPGTYEENWQLVFANICFFDSLENKLTVNLYADSVENLAKIKKKSQKLENLIYANVLTNIARDLLSEIVIKATSVEPQIYPYEKMFLEADIFVMKNPVCFYHQSEVMKLKDMYTEMVPKELWELSFSTWRTAMMSKSFDERMKYYDCLKHSHRECLKPWYEENDVANDKLKAVNQILGQLADKYDKEYQIIEMYNDIRRESRGSTSSQREKLFQCSNISVARNIFYLRVYEHLGTALELCAGVLSSLDLDRWIQFDFCRT</sequence>
<name>A0A6J1NAB8_BICAN</name>
<organism evidence="1 2">
    <name type="scientific">Bicyclus anynana</name>
    <name type="common">Squinting bush brown butterfly</name>
    <dbReference type="NCBI Taxonomy" id="110368"/>
    <lineage>
        <taxon>Eukaryota</taxon>
        <taxon>Metazoa</taxon>
        <taxon>Ecdysozoa</taxon>
        <taxon>Arthropoda</taxon>
        <taxon>Hexapoda</taxon>
        <taxon>Insecta</taxon>
        <taxon>Pterygota</taxon>
        <taxon>Neoptera</taxon>
        <taxon>Endopterygota</taxon>
        <taxon>Lepidoptera</taxon>
        <taxon>Glossata</taxon>
        <taxon>Ditrysia</taxon>
        <taxon>Papilionoidea</taxon>
        <taxon>Nymphalidae</taxon>
        <taxon>Satyrinae</taxon>
        <taxon>Satyrini</taxon>
        <taxon>Mycalesina</taxon>
        <taxon>Bicyclus</taxon>
    </lineage>
</organism>
<evidence type="ECO:0000313" key="1">
    <source>
        <dbReference type="Proteomes" id="UP001652582"/>
    </source>
</evidence>
<keyword evidence="1" id="KW-1185">Reference proteome</keyword>
<dbReference type="OrthoDB" id="10263316at2759"/>
<proteinExistence type="predicted"/>
<dbReference type="PANTHER" id="PTHR48421">
    <property type="entry name" value="MYCBP-ASSOCIATED PROTEIN"/>
    <property type="match status" value="1"/>
</dbReference>
<accession>A0A6J1NAB8</accession>
<protein>
    <submittedName>
        <fullName evidence="2">MYCBP-associated protein-like</fullName>
    </submittedName>
</protein>
<dbReference type="AlphaFoldDB" id="A0A6J1NAB8"/>
<evidence type="ECO:0000313" key="2">
    <source>
        <dbReference type="RefSeq" id="XP_023944685.2"/>
    </source>
</evidence>
<reference evidence="2" key="1">
    <citation type="submission" date="2025-08" db="UniProtKB">
        <authorList>
            <consortium name="RefSeq"/>
        </authorList>
    </citation>
    <scope>IDENTIFICATION</scope>
</reference>
<dbReference type="PANTHER" id="PTHR48421:SF1">
    <property type="entry name" value="MYCBP-ASSOCIATED PROTEIN"/>
    <property type="match status" value="1"/>
</dbReference>